<dbReference type="InterPro" id="IPR013766">
    <property type="entry name" value="Thioredoxin_domain"/>
</dbReference>
<dbReference type="Pfam" id="PF00085">
    <property type="entry name" value="Thioredoxin"/>
    <property type="match status" value="1"/>
</dbReference>
<protein>
    <recommendedName>
        <fullName evidence="2 7">Thioredoxin</fullName>
    </recommendedName>
</protein>
<feature type="domain" description="Thioredoxin" evidence="11">
    <location>
        <begin position="1"/>
        <end position="107"/>
    </location>
</feature>
<evidence type="ECO:0000256" key="1">
    <source>
        <dbReference type="ARBA" id="ARBA00008987"/>
    </source>
</evidence>
<feature type="site" description="Contributes to redox potential value" evidence="9">
    <location>
        <position position="34"/>
    </location>
</feature>
<dbReference type="PIRSF" id="PIRSF000077">
    <property type="entry name" value="Thioredoxin"/>
    <property type="match status" value="1"/>
</dbReference>
<sequence>MSTIVNANRENFQEEVIESATPVLVDFWAPWCGYCTKLSPILDELATEHASKMKVVKVNVDENRSLAQDYGVMSLPTMLLFKDGVQTEKLMGYMPKSAINAKLSPLL</sequence>
<keyword evidence="4" id="KW-0249">Electron transport</keyword>
<evidence type="ECO:0000256" key="2">
    <source>
        <dbReference type="ARBA" id="ARBA00020570"/>
    </source>
</evidence>
<proteinExistence type="inferred from homology"/>
<feature type="site" description="Contributes to redox potential value" evidence="9">
    <location>
        <position position="33"/>
    </location>
</feature>
<feature type="site" description="Deprotonates C-terminal active site Cys" evidence="9">
    <location>
        <position position="26"/>
    </location>
</feature>
<evidence type="ECO:0000256" key="7">
    <source>
        <dbReference type="NCBIfam" id="TIGR01068"/>
    </source>
</evidence>
<keyword evidence="3" id="KW-0813">Transport</keyword>
<feature type="disulfide bond" description="Redox-active" evidence="10">
    <location>
        <begin position="32"/>
        <end position="35"/>
    </location>
</feature>
<evidence type="ECO:0000256" key="6">
    <source>
        <dbReference type="ARBA" id="ARBA00023284"/>
    </source>
</evidence>
<evidence type="ECO:0000259" key="11">
    <source>
        <dbReference type="PROSITE" id="PS51352"/>
    </source>
</evidence>
<accession>A0A1H8P6L4</accession>
<dbReference type="Proteomes" id="UP000198847">
    <property type="component" value="Unassembled WGS sequence"/>
</dbReference>
<dbReference type="CDD" id="cd02947">
    <property type="entry name" value="TRX_family"/>
    <property type="match status" value="1"/>
</dbReference>
<evidence type="ECO:0000256" key="10">
    <source>
        <dbReference type="PIRSR" id="PIRSR000077-4"/>
    </source>
</evidence>
<evidence type="ECO:0000256" key="8">
    <source>
        <dbReference type="PIRNR" id="PIRNR000077"/>
    </source>
</evidence>
<dbReference type="STRING" id="112903.SAMN04490178_101352"/>
<dbReference type="SUPFAM" id="SSF52833">
    <property type="entry name" value="Thioredoxin-like"/>
    <property type="match status" value="1"/>
</dbReference>
<dbReference type="GO" id="GO:0015035">
    <property type="term" value="F:protein-disulfide reductase activity"/>
    <property type="evidence" value="ECO:0007669"/>
    <property type="project" value="UniProtKB-UniRule"/>
</dbReference>
<dbReference type="PANTHER" id="PTHR45663">
    <property type="entry name" value="GEO12009P1"/>
    <property type="match status" value="1"/>
</dbReference>
<evidence type="ECO:0000256" key="3">
    <source>
        <dbReference type="ARBA" id="ARBA00022448"/>
    </source>
</evidence>
<evidence type="ECO:0000313" key="13">
    <source>
        <dbReference type="Proteomes" id="UP000198847"/>
    </source>
</evidence>
<evidence type="ECO:0000256" key="9">
    <source>
        <dbReference type="PIRSR" id="PIRSR000077-1"/>
    </source>
</evidence>
<dbReference type="PRINTS" id="PR00421">
    <property type="entry name" value="THIOREDOXIN"/>
</dbReference>
<dbReference type="Gene3D" id="3.40.30.10">
    <property type="entry name" value="Glutaredoxin"/>
    <property type="match status" value="1"/>
</dbReference>
<feature type="active site" description="Nucleophile" evidence="9">
    <location>
        <position position="35"/>
    </location>
</feature>
<dbReference type="EMBL" id="FODY01000001">
    <property type="protein sequence ID" value="SEO37565.1"/>
    <property type="molecule type" value="Genomic_DNA"/>
</dbReference>
<dbReference type="RefSeq" id="WP_091743662.1">
    <property type="nucleotide sequence ID" value="NZ_FODY01000001.1"/>
</dbReference>
<dbReference type="PROSITE" id="PS00194">
    <property type="entry name" value="THIOREDOXIN_1"/>
    <property type="match status" value="1"/>
</dbReference>
<evidence type="ECO:0000256" key="4">
    <source>
        <dbReference type="ARBA" id="ARBA00022982"/>
    </source>
</evidence>
<keyword evidence="13" id="KW-1185">Reference proteome</keyword>
<dbReference type="FunFam" id="3.40.30.10:FF:000001">
    <property type="entry name" value="Thioredoxin"/>
    <property type="match status" value="1"/>
</dbReference>
<dbReference type="GO" id="GO:0005829">
    <property type="term" value="C:cytosol"/>
    <property type="evidence" value="ECO:0007669"/>
    <property type="project" value="TreeGrafter"/>
</dbReference>
<reference evidence="12 13" key="1">
    <citation type="submission" date="2016-10" db="EMBL/GenBank/DDBJ databases">
        <authorList>
            <person name="de Groot N.N."/>
        </authorList>
    </citation>
    <scope>NUCLEOTIDE SEQUENCE [LARGE SCALE GENOMIC DNA]</scope>
    <source>
        <strain evidence="12 13">DSM 13305</strain>
    </source>
</reference>
<keyword evidence="6 10" id="KW-0676">Redox-active center</keyword>
<comment type="similarity">
    <text evidence="1 8">Belongs to the thioredoxin family.</text>
</comment>
<evidence type="ECO:0000256" key="5">
    <source>
        <dbReference type="ARBA" id="ARBA00023157"/>
    </source>
</evidence>
<name>A0A1H8P6L4_9FIRM</name>
<evidence type="ECO:0000313" key="12">
    <source>
        <dbReference type="EMBL" id="SEO37565.1"/>
    </source>
</evidence>
<organism evidence="12 13">
    <name type="scientific">Propionispora vibrioides</name>
    <dbReference type="NCBI Taxonomy" id="112903"/>
    <lineage>
        <taxon>Bacteria</taxon>
        <taxon>Bacillati</taxon>
        <taxon>Bacillota</taxon>
        <taxon>Negativicutes</taxon>
        <taxon>Selenomonadales</taxon>
        <taxon>Sporomusaceae</taxon>
        <taxon>Propionispora</taxon>
    </lineage>
</organism>
<dbReference type="PROSITE" id="PS51352">
    <property type="entry name" value="THIOREDOXIN_2"/>
    <property type="match status" value="1"/>
</dbReference>
<dbReference type="InterPro" id="IPR017937">
    <property type="entry name" value="Thioredoxin_CS"/>
</dbReference>
<dbReference type="OrthoDB" id="9790390at2"/>
<dbReference type="GO" id="GO:0045454">
    <property type="term" value="P:cell redox homeostasis"/>
    <property type="evidence" value="ECO:0007669"/>
    <property type="project" value="TreeGrafter"/>
</dbReference>
<dbReference type="InterPro" id="IPR005746">
    <property type="entry name" value="Thioredoxin"/>
</dbReference>
<feature type="active site" description="Nucleophile" evidence="9">
    <location>
        <position position="32"/>
    </location>
</feature>
<dbReference type="InterPro" id="IPR036249">
    <property type="entry name" value="Thioredoxin-like_sf"/>
</dbReference>
<dbReference type="NCBIfam" id="TIGR01068">
    <property type="entry name" value="thioredoxin"/>
    <property type="match status" value="1"/>
</dbReference>
<gene>
    <name evidence="12" type="ORF">SAMN04490178_101352</name>
</gene>
<keyword evidence="5 10" id="KW-1015">Disulfide bond</keyword>
<dbReference type="AlphaFoldDB" id="A0A1H8P6L4"/>
<dbReference type="PANTHER" id="PTHR45663:SF11">
    <property type="entry name" value="GEO12009P1"/>
    <property type="match status" value="1"/>
</dbReference>